<comment type="caution">
    <text evidence="2">The sequence shown here is derived from an EMBL/GenBank/DDBJ whole genome shotgun (WGS) entry which is preliminary data.</text>
</comment>
<dbReference type="RefSeq" id="WP_184710653.1">
    <property type="nucleotide sequence ID" value="NZ_JACHBG010000028.1"/>
</dbReference>
<proteinExistence type="predicted"/>
<reference evidence="2 3" key="1">
    <citation type="submission" date="2020-08" db="EMBL/GenBank/DDBJ databases">
        <title>Genomic Encyclopedia of Type Strains, Phase IV (KMG-V): Genome sequencing to study the core and pangenomes of soil and plant-associated prokaryotes.</title>
        <authorList>
            <person name="Whitman W."/>
        </authorList>
    </citation>
    <scope>NUCLEOTIDE SEQUENCE [LARGE SCALE GENOMIC DNA]</scope>
    <source>
        <strain evidence="2 3">SEMIA 4060</strain>
    </source>
</reference>
<feature type="domain" description="CHAT" evidence="1">
    <location>
        <begin position="492"/>
        <end position="660"/>
    </location>
</feature>
<dbReference type="Proteomes" id="UP000565576">
    <property type="component" value="Unassembled WGS sequence"/>
</dbReference>
<sequence length="702" mass="77615">MTLADHFPTSANAFPDLLPWQLPFDWIEKGAAFADAVLSLQIKLQENDDQLDAFCVALRADIEVQTARQTDRSVAAMVDGFRFVTSQVQICRTMTLGRMRTCYDWLLWSISREHVFGRTENYAMYALPPYEGATGTMNELALEVAVDWVWAAYIVAHKFGGLDDHCRMFFEAAVAIGLQAGFGKGTMALTAVATYSAARKLEATQLPVKVLLQLLEDPDTPARDRAQIQIAMSTHAGFYTDTRPLDWARRTLSDLRSELKEHEALQLLGVTLIDQEAWLAARAEILSEIQALSKLYRSGVSRQVARVSLDSRILLLHPIIYALCKFGSTEDLMSVLHAWYAEPDSPPADADVLFVCPNHGDGVAYVWPDDRHFVSNSAAESLEKALIANSNALNEYFRGPQGDRQIRVDERLKTTPAFEFGAEIWAAMGDHYRLSELADRLPRGWVPRSVVVMPAHRDPLQAMILDRLGWIAPLETSLTISNDHRPIRVLSIWPGSTHTTEAEVEVLMHVASTAGWRAKVASGELDLRAFRQFYEDSDADVLWVIGHGEQTSDDASQTGVVMEDGTMASLADIAEFNVPSTGRRLLVLNICSSATAQTFNGMARSGLAQELVSPSQQVIGHLWPIDYYAALAFGSSLAMALTRLPPAIALKEASLMMRDQGELMDLLQGISPELQAIQRLSGRRAAEVLGNVLSWGCPVILT</sequence>
<organism evidence="2 3">
    <name type="scientific">Rhizobium lusitanum</name>
    <dbReference type="NCBI Taxonomy" id="293958"/>
    <lineage>
        <taxon>Bacteria</taxon>
        <taxon>Pseudomonadati</taxon>
        <taxon>Pseudomonadota</taxon>
        <taxon>Alphaproteobacteria</taxon>
        <taxon>Hyphomicrobiales</taxon>
        <taxon>Rhizobiaceae</taxon>
        <taxon>Rhizobium/Agrobacterium group</taxon>
        <taxon>Rhizobium</taxon>
    </lineage>
</organism>
<evidence type="ECO:0000313" key="3">
    <source>
        <dbReference type="Proteomes" id="UP000565576"/>
    </source>
</evidence>
<evidence type="ECO:0000313" key="2">
    <source>
        <dbReference type="EMBL" id="MBB6488856.1"/>
    </source>
</evidence>
<dbReference type="InterPro" id="IPR024983">
    <property type="entry name" value="CHAT_dom"/>
</dbReference>
<accession>A0A7X0MFV2</accession>
<dbReference type="AlphaFoldDB" id="A0A7X0MFV2"/>
<dbReference type="Pfam" id="PF12770">
    <property type="entry name" value="CHAT"/>
    <property type="match status" value="1"/>
</dbReference>
<gene>
    <name evidence="2" type="ORF">GGD46_006179</name>
</gene>
<name>A0A7X0MFV2_9HYPH</name>
<evidence type="ECO:0000259" key="1">
    <source>
        <dbReference type="Pfam" id="PF12770"/>
    </source>
</evidence>
<protein>
    <recommendedName>
        <fullName evidence="1">CHAT domain-containing protein</fullName>
    </recommendedName>
</protein>
<dbReference type="EMBL" id="JACHBG010000028">
    <property type="protein sequence ID" value="MBB6488856.1"/>
    <property type="molecule type" value="Genomic_DNA"/>
</dbReference>